<dbReference type="EMBL" id="JAENHP010000021">
    <property type="protein sequence ID" value="MBM2621676.1"/>
    <property type="molecule type" value="Genomic_DNA"/>
</dbReference>
<organism evidence="2 3">
    <name type="scientific">Paractinoplanes ovalisporus</name>
    <dbReference type="NCBI Taxonomy" id="2810368"/>
    <lineage>
        <taxon>Bacteria</taxon>
        <taxon>Bacillati</taxon>
        <taxon>Actinomycetota</taxon>
        <taxon>Actinomycetes</taxon>
        <taxon>Micromonosporales</taxon>
        <taxon>Micromonosporaceae</taxon>
        <taxon>Paractinoplanes</taxon>
    </lineage>
</organism>
<gene>
    <name evidence="2" type="ORF">JIG36_39850</name>
</gene>
<comment type="caution">
    <text evidence="2">The sequence shown here is derived from an EMBL/GenBank/DDBJ whole genome shotgun (WGS) entry which is preliminary data.</text>
</comment>
<dbReference type="RefSeq" id="WP_203381653.1">
    <property type="nucleotide sequence ID" value="NZ_JAENHP010000021.1"/>
</dbReference>
<proteinExistence type="predicted"/>
<dbReference type="Proteomes" id="UP000632138">
    <property type="component" value="Unassembled WGS sequence"/>
</dbReference>
<dbReference type="InterPro" id="IPR018768">
    <property type="entry name" value="DUF2344"/>
</dbReference>
<sequence length="255" mass="27183">MAKNQPPGGQAPVVQRIRLRYAKRGPLRFTSHRDFARAFERGLQRAAVPIAFSQGFNPHPKISYASAAPTGVGSEAEYLEIGLQAEVDPEQLRLALDAALSPGLDIVEAVVAGPGSLADRIDASRWRIELFSVDPPVAEAAVKAFLELDEVLVERMTKQGRRSFDARSAVTHIAVTDQSAVPSEADGAPCAIIDLVVRQVTPAVRPDDVLSGLRVAAGLEPPVPPRVTRLAQGTLTAQGELVDPLDADREPALPG</sequence>
<keyword evidence="3" id="KW-1185">Reference proteome</keyword>
<evidence type="ECO:0000313" key="3">
    <source>
        <dbReference type="Proteomes" id="UP000632138"/>
    </source>
</evidence>
<accession>A0ABS2APF1</accession>
<dbReference type="NCBIfam" id="TIGR03936">
    <property type="entry name" value="sam_1_link_chp"/>
    <property type="match status" value="1"/>
</dbReference>
<reference evidence="2 3" key="1">
    <citation type="submission" date="2021-01" db="EMBL/GenBank/DDBJ databases">
        <title>Actinoplanes sp. nov. LDG1-06 isolated from lichen.</title>
        <authorList>
            <person name="Saeng-In P."/>
            <person name="Phongsopitanun W."/>
            <person name="Kanchanasin P."/>
            <person name="Yuki M."/>
            <person name="Kudo T."/>
            <person name="Ohkuma M."/>
            <person name="Tanasupawat S."/>
        </authorList>
    </citation>
    <scope>NUCLEOTIDE SEQUENCE [LARGE SCALE GENOMIC DNA]</scope>
    <source>
        <strain evidence="2 3">LDG1-06</strain>
    </source>
</reference>
<name>A0ABS2APF1_9ACTN</name>
<protein>
    <submittedName>
        <fullName evidence="2">DUF2344 domain-containing protein</fullName>
    </submittedName>
</protein>
<evidence type="ECO:0000313" key="2">
    <source>
        <dbReference type="EMBL" id="MBM2621676.1"/>
    </source>
</evidence>
<feature type="domain" description="DUF2344" evidence="1">
    <location>
        <begin position="16"/>
        <end position="206"/>
    </location>
</feature>
<dbReference type="Pfam" id="PF10105">
    <property type="entry name" value="DUF2344"/>
    <property type="match status" value="1"/>
</dbReference>
<evidence type="ECO:0000259" key="1">
    <source>
        <dbReference type="Pfam" id="PF10105"/>
    </source>
</evidence>